<proteinExistence type="predicted"/>
<dbReference type="EMBL" id="VZPE01000016">
    <property type="protein sequence ID" value="KAB0565546.1"/>
    <property type="molecule type" value="Genomic_DNA"/>
</dbReference>
<accession>A0A643EUU9</accession>
<comment type="caution">
    <text evidence="1">The sequence shown here is derived from an EMBL/GenBank/DDBJ whole genome shotgun (WGS) entry which is preliminary data.</text>
</comment>
<dbReference type="AlphaFoldDB" id="A0A643EUU9"/>
<evidence type="ECO:0000313" key="1">
    <source>
        <dbReference type="EMBL" id="KAB0565546.1"/>
    </source>
</evidence>
<protein>
    <submittedName>
        <fullName evidence="1">Uncharacterized protein</fullName>
    </submittedName>
</protein>
<reference evidence="1" key="1">
    <citation type="submission" date="2019-09" db="EMBL/GenBank/DDBJ databases">
        <title>Draft genome sequences of 48 bacterial type strains from the CCUG.</title>
        <authorList>
            <person name="Tunovic T."/>
            <person name="Pineiro-Iglesias B."/>
            <person name="Unosson C."/>
            <person name="Inganas E."/>
            <person name="Ohlen M."/>
            <person name="Cardew S."/>
            <person name="Jensie-Markopoulos S."/>
            <person name="Salva-Serra F."/>
            <person name="Jaen-Luchoro D."/>
            <person name="Karlsson R."/>
            <person name="Svensson-Stadler L."/>
            <person name="Chun J."/>
            <person name="Moore E."/>
        </authorList>
    </citation>
    <scope>NUCLEOTIDE SEQUENCE</scope>
    <source>
        <strain evidence="1">CCUG 50899</strain>
    </source>
</reference>
<organism evidence="1">
    <name type="scientific">Brucella pituitosa</name>
    <dbReference type="NCBI Taxonomy" id="571256"/>
    <lineage>
        <taxon>Bacteria</taxon>
        <taxon>Pseudomonadati</taxon>
        <taxon>Pseudomonadota</taxon>
        <taxon>Alphaproteobacteria</taxon>
        <taxon>Hyphomicrobiales</taxon>
        <taxon>Brucellaceae</taxon>
        <taxon>Brucella/Ochrobactrum group</taxon>
        <taxon>Brucella</taxon>
    </lineage>
</organism>
<sequence>MIEERKDITLNEMVARLAKERGLQIVRSILNTWLRARGFTYKKDRTCIGAGIAKPYEQA</sequence>
<name>A0A643EUU9_9HYPH</name>
<gene>
    <name evidence="1" type="ORF">F7Q93_22855</name>
</gene>